<comment type="catalytic activity">
    <reaction evidence="4">
        <text>(R)-pantoate + NADP(+) = 2-dehydropantoate + NADPH + H(+)</text>
        <dbReference type="Rhea" id="RHEA:16233"/>
        <dbReference type="ChEBI" id="CHEBI:11561"/>
        <dbReference type="ChEBI" id="CHEBI:15378"/>
        <dbReference type="ChEBI" id="CHEBI:15980"/>
        <dbReference type="ChEBI" id="CHEBI:57783"/>
        <dbReference type="ChEBI" id="CHEBI:58349"/>
        <dbReference type="EC" id="1.1.1.169"/>
    </reaction>
</comment>
<dbReference type="InterPro" id="IPR036291">
    <property type="entry name" value="NAD(P)-bd_dom_sf"/>
</dbReference>
<evidence type="ECO:0000256" key="1">
    <source>
        <dbReference type="ARBA" id="ARBA00007870"/>
    </source>
</evidence>
<feature type="domain" description="Ketopantoate reductase C-terminal" evidence="6">
    <location>
        <begin position="177"/>
        <end position="299"/>
    </location>
</feature>
<dbReference type="InterPro" id="IPR051402">
    <property type="entry name" value="KPR-Related"/>
</dbReference>
<dbReference type="InterPro" id="IPR013752">
    <property type="entry name" value="KPA_reductase"/>
</dbReference>
<dbReference type="EMBL" id="JAUSUB010000005">
    <property type="protein sequence ID" value="MDQ0269788.1"/>
    <property type="molecule type" value="Genomic_DNA"/>
</dbReference>
<dbReference type="GO" id="GO:0008677">
    <property type="term" value="F:2-dehydropantoate 2-reductase activity"/>
    <property type="evidence" value="ECO:0007669"/>
    <property type="project" value="UniProtKB-EC"/>
</dbReference>
<evidence type="ECO:0000256" key="3">
    <source>
        <dbReference type="ARBA" id="ARBA00023002"/>
    </source>
</evidence>
<dbReference type="PANTHER" id="PTHR21708:SF26">
    <property type="entry name" value="2-DEHYDROPANTOATE 2-REDUCTASE"/>
    <property type="match status" value="1"/>
</dbReference>
<evidence type="ECO:0000256" key="4">
    <source>
        <dbReference type="RuleBase" id="RU362068"/>
    </source>
</evidence>
<dbReference type="InterPro" id="IPR013328">
    <property type="entry name" value="6PGD_dom2"/>
</dbReference>
<dbReference type="RefSeq" id="WP_307473638.1">
    <property type="nucleotide sequence ID" value="NZ_JAUSUB010000005.1"/>
</dbReference>
<organism evidence="7 8">
    <name type="scientific">Cytobacillus purgationiresistens</name>
    <dbReference type="NCBI Taxonomy" id="863449"/>
    <lineage>
        <taxon>Bacteria</taxon>
        <taxon>Bacillati</taxon>
        <taxon>Bacillota</taxon>
        <taxon>Bacilli</taxon>
        <taxon>Bacillales</taxon>
        <taxon>Bacillaceae</taxon>
        <taxon>Cytobacillus</taxon>
    </lineage>
</organism>
<dbReference type="NCBIfam" id="TIGR00745">
    <property type="entry name" value="apbA_panE"/>
    <property type="match status" value="1"/>
</dbReference>
<sequence length="314" mass="34346">MKIGVAGAGAVGSFFGGLLAKKGNEVTFLARGQHLKVMQEQFLTILKGEEKLLVKGTFTDHMPDLADADVVLFCVKSTDTIEMAKQLGSILKKDAIILTMQNGVDNEEVLSNLFGENRMLSAATYVQAALEKPGIVKQSGSFHLMIGELSSEGKDICEEVVQLFNAAGVDARYAPHILETKWSKLLWNATFNPLSAISGARIGEILDHVHLRRTAEMVCKEAIDVAIAKGLNIDSEKMMLTIFDRAEFARTHQTSMLQDRIKGKKMEVESMCGFIVKQAGAMSIHTPTLDAVYSVLKFIDDTSNGRVDSYVNSL</sequence>
<evidence type="ECO:0000259" key="5">
    <source>
        <dbReference type="Pfam" id="PF02558"/>
    </source>
</evidence>
<keyword evidence="8" id="KW-1185">Reference proteome</keyword>
<dbReference type="Proteomes" id="UP001238088">
    <property type="component" value="Unassembled WGS sequence"/>
</dbReference>
<proteinExistence type="inferred from homology"/>
<dbReference type="SUPFAM" id="SSF51735">
    <property type="entry name" value="NAD(P)-binding Rossmann-fold domains"/>
    <property type="match status" value="1"/>
</dbReference>
<comment type="similarity">
    <text evidence="1 4">Belongs to the ketopantoate reductase family.</text>
</comment>
<gene>
    <name evidence="7" type="ORF">J2S17_001660</name>
</gene>
<accession>A0ABU0AEV3</accession>
<dbReference type="SUPFAM" id="SSF48179">
    <property type="entry name" value="6-phosphogluconate dehydrogenase C-terminal domain-like"/>
    <property type="match status" value="1"/>
</dbReference>
<keyword evidence="4" id="KW-0566">Pantothenate biosynthesis</keyword>
<comment type="caution">
    <text evidence="7">The sequence shown here is derived from an EMBL/GenBank/DDBJ whole genome shotgun (WGS) entry which is preliminary data.</text>
</comment>
<dbReference type="InterPro" id="IPR003710">
    <property type="entry name" value="ApbA"/>
</dbReference>
<dbReference type="Pfam" id="PF08546">
    <property type="entry name" value="ApbA_C"/>
    <property type="match status" value="1"/>
</dbReference>
<dbReference type="Gene3D" id="3.40.50.720">
    <property type="entry name" value="NAD(P)-binding Rossmann-like Domain"/>
    <property type="match status" value="1"/>
</dbReference>
<dbReference type="EC" id="1.1.1.169" evidence="4"/>
<feature type="domain" description="Ketopantoate reductase N-terminal" evidence="5">
    <location>
        <begin position="3"/>
        <end position="150"/>
    </location>
</feature>
<dbReference type="PANTHER" id="PTHR21708">
    <property type="entry name" value="PROBABLE 2-DEHYDROPANTOATE 2-REDUCTASE"/>
    <property type="match status" value="1"/>
</dbReference>
<keyword evidence="3 4" id="KW-0560">Oxidoreductase</keyword>
<dbReference type="Gene3D" id="1.10.1040.10">
    <property type="entry name" value="N-(1-d-carboxylethyl)-l-norvaline Dehydrogenase, domain 2"/>
    <property type="match status" value="1"/>
</dbReference>
<name>A0ABU0AEV3_9BACI</name>
<reference evidence="7 8" key="1">
    <citation type="submission" date="2023-07" db="EMBL/GenBank/DDBJ databases">
        <title>Genomic Encyclopedia of Type Strains, Phase IV (KMG-IV): sequencing the most valuable type-strain genomes for metagenomic binning, comparative biology and taxonomic classification.</title>
        <authorList>
            <person name="Goeker M."/>
        </authorList>
    </citation>
    <scope>NUCLEOTIDE SEQUENCE [LARGE SCALE GENOMIC DNA]</scope>
    <source>
        <strain evidence="7 8">DSM 23494</strain>
    </source>
</reference>
<comment type="pathway">
    <text evidence="4">Cofactor biosynthesis; (R)-pantothenate biosynthesis; (R)-pantoate from 3-methyl-2-oxobutanoate: step 2/2.</text>
</comment>
<comment type="function">
    <text evidence="4">Catalyzes the NADPH-dependent reduction of ketopantoate into pantoic acid.</text>
</comment>
<dbReference type="InterPro" id="IPR013332">
    <property type="entry name" value="KPR_N"/>
</dbReference>
<evidence type="ECO:0000256" key="2">
    <source>
        <dbReference type="ARBA" id="ARBA00022857"/>
    </source>
</evidence>
<protein>
    <recommendedName>
        <fullName evidence="4">2-dehydropantoate 2-reductase</fullName>
        <ecNumber evidence="4">1.1.1.169</ecNumber>
    </recommendedName>
    <alternativeName>
        <fullName evidence="4">Ketopantoate reductase</fullName>
    </alternativeName>
</protein>
<dbReference type="Pfam" id="PF02558">
    <property type="entry name" value="ApbA"/>
    <property type="match status" value="1"/>
</dbReference>
<dbReference type="InterPro" id="IPR008927">
    <property type="entry name" value="6-PGluconate_DH-like_C_sf"/>
</dbReference>
<evidence type="ECO:0000313" key="8">
    <source>
        <dbReference type="Proteomes" id="UP001238088"/>
    </source>
</evidence>
<evidence type="ECO:0000259" key="6">
    <source>
        <dbReference type="Pfam" id="PF08546"/>
    </source>
</evidence>
<keyword evidence="2 4" id="KW-0521">NADP</keyword>
<evidence type="ECO:0000313" key="7">
    <source>
        <dbReference type="EMBL" id="MDQ0269788.1"/>
    </source>
</evidence>